<keyword evidence="1" id="KW-0732">Signal</keyword>
<dbReference type="RefSeq" id="WP_284396981.1">
    <property type="nucleotide sequence ID" value="NZ_BSNQ01000003.1"/>
</dbReference>
<name>A0ABW8IVP4_9GAMM</name>
<dbReference type="EMBL" id="JADIKG010000011">
    <property type="protein sequence ID" value="MFK2873603.1"/>
    <property type="molecule type" value="Genomic_DNA"/>
</dbReference>
<keyword evidence="4" id="KW-1185">Reference proteome</keyword>
<organism evidence="3 4">
    <name type="scientific">Dyella lipolytica</name>
    <dbReference type="NCBI Taxonomy" id="1867835"/>
    <lineage>
        <taxon>Bacteria</taxon>
        <taxon>Pseudomonadati</taxon>
        <taxon>Pseudomonadota</taxon>
        <taxon>Gammaproteobacteria</taxon>
        <taxon>Lysobacterales</taxon>
        <taxon>Rhodanobacteraceae</taxon>
        <taxon>Dyella</taxon>
    </lineage>
</organism>
<evidence type="ECO:0000313" key="3">
    <source>
        <dbReference type="EMBL" id="MFK2873603.1"/>
    </source>
</evidence>
<gene>
    <name evidence="3" type="ORF">ISP13_08665</name>
</gene>
<dbReference type="InterPro" id="IPR001480">
    <property type="entry name" value="Bulb-type_lectin_dom"/>
</dbReference>
<evidence type="ECO:0000313" key="4">
    <source>
        <dbReference type="Proteomes" id="UP001620405"/>
    </source>
</evidence>
<dbReference type="Gene3D" id="2.90.10.10">
    <property type="entry name" value="Bulb-type lectin domain"/>
    <property type="match status" value="3"/>
</dbReference>
<dbReference type="PROSITE" id="PS50927">
    <property type="entry name" value="BULB_LECTIN"/>
    <property type="match status" value="1"/>
</dbReference>
<protein>
    <recommendedName>
        <fullName evidence="2">Bulb-type lectin domain-containing protein</fullName>
    </recommendedName>
</protein>
<sequence>MDGFKPKYNFVREIAVKHLCILFCLFLLSMGQAYAGMLNPGQGLQAGQRIYSDNGQYFAQMQTDGNFVVYTLSGTALWSTNTVGQGADWAVMQSDGNFVLYNQATGKAIWSSNTTYQRPGFAAITDYGQWIVFSNVPLWASNTSDHSNPPPGDAVFFGQGVALKQNTYYTAGQYKLIYQNDGNVVIYNPTKAIWATNTANRGAAYAGFYTTGVFYVMTAAQLSNSANGMGYTTLFGTTTPSPSTYSISEWNSTYGAMQADGNFVIYIPVREFSSPSPYAPAEVYSSNSTSGCYGPPDACMGTTNIINIPVD</sequence>
<feature type="domain" description="Bulb-type lectin" evidence="2">
    <location>
        <begin position="35"/>
        <end position="145"/>
    </location>
</feature>
<evidence type="ECO:0000259" key="2">
    <source>
        <dbReference type="PROSITE" id="PS50927"/>
    </source>
</evidence>
<dbReference type="Proteomes" id="UP001620405">
    <property type="component" value="Unassembled WGS sequence"/>
</dbReference>
<dbReference type="InterPro" id="IPR036426">
    <property type="entry name" value="Bulb-type_lectin_dom_sf"/>
</dbReference>
<feature type="chain" id="PRO_5047543110" description="Bulb-type lectin domain-containing protein" evidence="1">
    <location>
        <begin position="36"/>
        <end position="311"/>
    </location>
</feature>
<proteinExistence type="predicted"/>
<dbReference type="SMART" id="SM00108">
    <property type="entry name" value="B_lectin"/>
    <property type="match status" value="1"/>
</dbReference>
<feature type="signal peptide" evidence="1">
    <location>
        <begin position="1"/>
        <end position="35"/>
    </location>
</feature>
<evidence type="ECO:0000256" key="1">
    <source>
        <dbReference type="SAM" id="SignalP"/>
    </source>
</evidence>
<comment type="caution">
    <text evidence="3">The sequence shown here is derived from an EMBL/GenBank/DDBJ whole genome shotgun (WGS) entry which is preliminary data.</text>
</comment>
<dbReference type="SUPFAM" id="SSF51110">
    <property type="entry name" value="alpha-D-mannose-specific plant lectins"/>
    <property type="match status" value="2"/>
</dbReference>
<accession>A0ABW8IVP4</accession>
<reference evidence="3 4" key="1">
    <citation type="submission" date="2020-10" db="EMBL/GenBank/DDBJ databases">
        <title>Phylogeny of dyella-like bacteria.</title>
        <authorList>
            <person name="Fu J."/>
        </authorList>
    </citation>
    <scope>NUCLEOTIDE SEQUENCE [LARGE SCALE GENOMIC DNA]</scope>
    <source>
        <strain evidence="3 4">DHOB07</strain>
    </source>
</reference>